<dbReference type="InterPro" id="IPR007029">
    <property type="entry name" value="YHS_dom"/>
</dbReference>
<proteinExistence type="predicted"/>
<name>A0A2T0AMA7_9CLOT</name>
<dbReference type="InterPro" id="IPR009078">
    <property type="entry name" value="Ferritin-like_SF"/>
</dbReference>
<dbReference type="RefSeq" id="WP_207654939.1">
    <property type="nucleotide sequence ID" value="NZ_PVXN01000061.1"/>
</dbReference>
<sequence length="118" mass="12730">MEFLAENWLYFASAGLMALIMFKGGGCCGGHSHDTQSHDGSSKAGGCCGGGKHGNQSSENHGHEINQQYNDRLDAAIDPICGMSVNPDTAIKQKIDGKTYYFCSEHCRAKFVKGKKLI</sequence>
<dbReference type="GO" id="GO:0016787">
    <property type="term" value="F:hydrolase activity"/>
    <property type="evidence" value="ECO:0007669"/>
    <property type="project" value="UniProtKB-KW"/>
</dbReference>
<organism evidence="2 3">
    <name type="scientific">Clostridium thermopalmarium DSM 5974</name>
    <dbReference type="NCBI Taxonomy" id="1121340"/>
    <lineage>
        <taxon>Bacteria</taxon>
        <taxon>Bacillati</taxon>
        <taxon>Bacillota</taxon>
        <taxon>Clostridia</taxon>
        <taxon>Eubacteriales</taxon>
        <taxon>Clostridiaceae</taxon>
        <taxon>Clostridium</taxon>
    </lineage>
</organism>
<dbReference type="InterPro" id="IPR012348">
    <property type="entry name" value="RNR-like"/>
</dbReference>
<dbReference type="SUPFAM" id="SSF47240">
    <property type="entry name" value="Ferritin-like"/>
    <property type="match status" value="1"/>
</dbReference>
<dbReference type="Gene3D" id="1.10.620.20">
    <property type="entry name" value="Ribonucleotide Reductase, subunit A"/>
    <property type="match status" value="1"/>
</dbReference>
<dbReference type="EC" id="3.6.3.4" evidence="2"/>
<keyword evidence="3" id="KW-1185">Reference proteome</keyword>
<dbReference type="GO" id="GO:0016491">
    <property type="term" value="F:oxidoreductase activity"/>
    <property type="evidence" value="ECO:0007669"/>
    <property type="project" value="InterPro"/>
</dbReference>
<gene>
    <name evidence="2" type="primary">actP</name>
    <name evidence="2" type="ORF">CPAL_24040</name>
</gene>
<evidence type="ECO:0000259" key="1">
    <source>
        <dbReference type="SMART" id="SM00746"/>
    </source>
</evidence>
<accession>A0A2T0AMA7</accession>
<evidence type="ECO:0000313" key="2">
    <source>
        <dbReference type="EMBL" id="PRR69760.1"/>
    </source>
</evidence>
<feature type="domain" description="TRASH" evidence="1">
    <location>
        <begin position="78"/>
        <end position="115"/>
    </location>
</feature>
<dbReference type="Pfam" id="PF04945">
    <property type="entry name" value="YHS"/>
    <property type="match status" value="1"/>
</dbReference>
<dbReference type="EMBL" id="PVXN01000061">
    <property type="protein sequence ID" value="PRR69760.1"/>
    <property type="molecule type" value="Genomic_DNA"/>
</dbReference>
<dbReference type="SMART" id="SM00746">
    <property type="entry name" value="TRASH"/>
    <property type="match status" value="1"/>
</dbReference>
<dbReference type="AlphaFoldDB" id="A0A2T0AMA7"/>
<reference evidence="2 3" key="1">
    <citation type="submission" date="2018-03" db="EMBL/GenBank/DDBJ databases">
        <title>Genome sequence of Clostridium thermopalmarium DSM 5974.</title>
        <authorList>
            <person name="Poehlein A."/>
            <person name="Daniel R."/>
        </authorList>
    </citation>
    <scope>NUCLEOTIDE SEQUENCE [LARGE SCALE GENOMIC DNA]</scope>
    <source>
        <strain evidence="2 3">DSM 5974</strain>
    </source>
</reference>
<keyword evidence="2" id="KW-0378">Hydrolase</keyword>
<protein>
    <submittedName>
        <fullName evidence="2">Copper-transporting P-type ATPase</fullName>
        <ecNumber evidence="2">3.6.3.4</ecNumber>
    </submittedName>
</protein>
<comment type="caution">
    <text evidence="2">The sequence shown here is derived from an EMBL/GenBank/DDBJ whole genome shotgun (WGS) entry which is preliminary data.</text>
</comment>
<dbReference type="Proteomes" id="UP000239614">
    <property type="component" value="Unassembled WGS sequence"/>
</dbReference>
<dbReference type="InterPro" id="IPR011017">
    <property type="entry name" value="TRASH_dom"/>
</dbReference>
<evidence type="ECO:0000313" key="3">
    <source>
        <dbReference type="Proteomes" id="UP000239614"/>
    </source>
</evidence>